<dbReference type="SUPFAM" id="SSF56112">
    <property type="entry name" value="Protein kinase-like (PK-like)"/>
    <property type="match status" value="1"/>
</dbReference>
<dbReference type="EMBL" id="FXAZ01000001">
    <property type="protein sequence ID" value="SMG20539.1"/>
    <property type="molecule type" value="Genomic_DNA"/>
</dbReference>
<dbReference type="InterPro" id="IPR011009">
    <property type="entry name" value="Kinase-like_dom_sf"/>
</dbReference>
<evidence type="ECO:0000313" key="3">
    <source>
        <dbReference type="Proteomes" id="UP000193834"/>
    </source>
</evidence>
<name>A0A1X7J0C1_9BACL</name>
<sequence>MLRKEGLKQAASYFRFDADTVKMISQSTNVVYQCNRQHKPMILRISESGRCAASIEAELEWIHYLSSNGVHVSTPIRGVDGQYILRVDAEHEMCLVTAFEMANGQCCDPCNAALWGRDIFIKWGEVMGRMHALAKSYVPQLAVRKEWEQTHIDNSWLRQGDYLFILNKLEQYERSFLCFHKDSDAYGLIPTFMDNRNTASYFWWLKDWDGNEESLTDFQRHAVSYAGHLIRSGQCFDGCDIEI</sequence>
<gene>
    <name evidence="2" type="ORF">SAMN06295960_1035</name>
</gene>
<reference evidence="2 3" key="1">
    <citation type="submission" date="2017-04" db="EMBL/GenBank/DDBJ databases">
        <authorList>
            <person name="Afonso C.L."/>
            <person name="Miller P.J."/>
            <person name="Scott M.A."/>
            <person name="Spackman E."/>
            <person name="Goraichik I."/>
            <person name="Dimitrov K.M."/>
            <person name="Suarez D.L."/>
            <person name="Swayne D.E."/>
        </authorList>
    </citation>
    <scope>NUCLEOTIDE SEQUENCE [LARGE SCALE GENOMIC DNA]</scope>
    <source>
        <strain evidence="2 3">11</strain>
    </source>
</reference>
<evidence type="ECO:0000313" key="2">
    <source>
        <dbReference type="EMBL" id="SMG20539.1"/>
    </source>
</evidence>
<dbReference type="Gene3D" id="3.30.200.20">
    <property type="entry name" value="Phosphorylase Kinase, domain 1"/>
    <property type="match status" value="1"/>
</dbReference>
<organism evidence="2 3">
    <name type="scientific">Paenibacillus aquistagni</name>
    <dbReference type="NCBI Taxonomy" id="1852522"/>
    <lineage>
        <taxon>Bacteria</taxon>
        <taxon>Bacillati</taxon>
        <taxon>Bacillota</taxon>
        <taxon>Bacilli</taxon>
        <taxon>Bacillales</taxon>
        <taxon>Paenibacillaceae</taxon>
        <taxon>Paenibacillus</taxon>
    </lineage>
</organism>
<dbReference type="Pfam" id="PF01636">
    <property type="entry name" value="APH"/>
    <property type="match status" value="1"/>
</dbReference>
<keyword evidence="2" id="KW-0808">Transferase</keyword>
<feature type="domain" description="Aminoglycoside phosphotransferase" evidence="1">
    <location>
        <begin position="27"/>
        <end position="145"/>
    </location>
</feature>
<dbReference type="InterPro" id="IPR002575">
    <property type="entry name" value="Aminoglycoside_PTrfase"/>
</dbReference>
<proteinExistence type="predicted"/>
<dbReference type="GO" id="GO:0016740">
    <property type="term" value="F:transferase activity"/>
    <property type="evidence" value="ECO:0007669"/>
    <property type="project" value="UniProtKB-KW"/>
</dbReference>
<protein>
    <submittedName>
        <fullName evidence="2">Phosphotransferase enzyme family protein</fullName>
    </submittedName>
</protein>
<evidence type="ECO:0000259" key="1">
    <source>
        <dbReference type="Pfam" id="PF01636"/>
    </source>
</evidence>
<accession>A0A1X7J0C1</accession>
<dbReference type="AlphaFoldDB" id="A0A1X7J0C1"/>
<dbReference type="Proteomes" id="UP000193834">
    <property type="component" value="Unassembled WGS sequence"/>
</dbReference>
<dbReference type="RefSeq" id="WP_085493224.1">
    <property type="nucleotide sequence ID" value="NZ_FXAZ01000001.1"/>
</dbReference>
<keyword evidence="3" id="KW-1185">Reference proteome</keyword>
<dbReference type="STRING" id="1852522.SAMN06295960_1035"/>